<comment type="catalytic activity">
    <reaction evidence="7">
        <text>[protein-PII]-L-tyrosine + UTP = [protein-PII]-uridylyl-L-tyrosine + diphosphate</text>
        <dbReference type="Rhea" id="RHEA:13673"/>
        <dbReference type="Rhea" id="RHEA-COMP:12147"/>
        <dbReference type="Rhea" id="RHEA-COMP:12148"/>
        <dbReference type="ChEBI" id="CHEBI:33019"/>
        <dbReference type="ChEBI" id="CHEBI:46398"/>
        <dbReference type="ChEBI" id="CHEBI:46858"/>
        <dbReference type="ChEBI" id="CHEBI:90602"/>
        <dbReference type="EC" id="2.7.7.59"/>
    </reaction>
</comment>
<evidence type="ECO:0000259" key="10">
    <source>
        <dbReference type="PROSITE" id="PS51831"/>
    </source>
</evidence>
<feature type="domain" description="ACT" evidence="9">
    <location>
        <begin position="744"/>
        <end position="820"/>
    </location>
</feature>
<dbReference type="PROSITE" id="PS51671">
    <property type="entry name" value="ACT"/>
    <property type="match status" value="2"/>
</dbReference>
<dbReference type="Gene3D" id="3.30.460.10">
    <property type="entry name" value="Beta Polymerase, domain 2"/>
    <property type="match status" value="1"/>
</dbReference>
<dbReference type="SUPFAM" id="SSF81891">
    <property type="entry name" value="Poly A polymerase C-terminal region-like"/>
    <property type="match status" value="1"/>
</dbReference>
<keyword evidence="12" id="KW-1185">Reference proteome</keyword>
<accession>A0ABS1DC32</accession>
<comment type="domain">
    <text evidence="7">Has four distinct domains: an N-terminal nucleotidyltransferase (NT) domain responsible for UTase activity, a central HD domain that encodes UR activity, and two C-terminal ACT domains that seem to have a role in glutamine sensing.</text>
</comment>
<dbReference type="EC" id="3.1.4.-" evidence="7"/>
<comment type="catalytic activity">
    <reaction evidence="7">
        <text>[protein-PII]-uridylyl-L-tyrosine + H2O = [protein-PII]-L-tyrosine + UMP + H(+)</text>
        <dbReference type="Rhea" id="RHEA:48600"/>
        <dbReference type="Rhea" id="RHEA-COMP:12147"/>
        <dbReference type="Rhea" id="RHEA-COMP:12148"/>
        <dbReference type="ChEBI" id="CHEBI:15377"/>
        <dbReference type="ChEBI" id="CHEBI:15378"/>
        <dbReference type="ChEBI" id="CHEBI:46858"/>
        <dbReference type="ChEBI" id="CHEBI:57865"/>
        <dbReference type="ChEBI" id="CHEBI:90602"/>
    </reaction>
</comment>
<dbReference type="PROSITE" id="PS51831">
    <property type="entry name" value="HD"/>
    <property type="match status" value="1"/>
</dbReference>
<evidence type="ECO:0000256" key="7">
    <source>
        <dbReference type="HAMAP-Rule" id="MF_00277"/>
    </source>
</evidence>
<dbReference type="PANTHER" id="PTHR47320">
    <property type="entry name" value="BIFUNCTIONAL URIDYLYLTRANSFERASE/URIDYLYL-REMOVING ENZYME"/>
    <property type="match status" value="1"/>
</dbReference>
<dbReference type="Proteomes" id="UP001296873">
    <property type="component" value="Unassembled WGS sequence"/>
</dbReference>
<dbReference type="InterPro" id="IPR010043">
    <property type="entry name" value="UTase/UR"/>
</dbReference>
<feature type="domain" description="ACT" evidence="9">
    <location>
        <begin position="856"/>
        <end position="932"/>
    </location>
</feature>
<dbReference type="InterPro" id="IPR003607">
    <property type="entry name" value="HD/PDEase_dom"/>
</dbReference>
<dbReference type="CDD" id="cd04900">
    <property type="entry name" value="ACT_UUR-like_1"/>
    <property type="match status" value="1"/>
</dbReference>
<feature type="region of interest" description="Disordered" evidence="8">
    <location>
        <begin position="922"/>
        <end position="945"/>
    </location>
</feature>
<keyword evidence="6 7" id="KW-0511">Multifunctional enzyme</keyword>
<evidence type="ECO:0000256" key="1">
    <source>
        <dbReference type="ARBA" id="ARBA00022679"/>
    </source>
</evidence>
<feature type="compositionally biased region" description="Low complexity" evidence="8">
    <location>
        <begin position="935"/>
        <end position="945"/>
    </location>
</feature>
<dbReference type="PANTHER" id="PTHR47320:SF1">
    <property type="entry name" value="BIFUNCTIONAL URIDYLYLTRANSFERASE_URIDYLYL-REMOVING ENZYME"/>
    <property type="match status" value="1"/>
</dbReference>
<comment type="cofactor">
    <cofactor evidence="7">
        <name>Mg(2+)</name>
        <dbReference type="ChEBI" id="CHEBI:18420"/>
    </cofactor>
</comment>
<protein>
    <recommendedName>
        <fullName evidence="7">Bifunctional uridylyltransferase/uridylyl-removing enzyme</fullName>
        <shortName evidence="7">UTase/UR</shortName>
    </recommendedName>
    <alternativeName>
        <fullName evidence="7">Bifunctional [protein-PII] modification enzyme</fullName>
    </alternativeName>
    <alternativeName>
        <fullName evidence="7">Bifunctional nitrogen sensor protein</fullName>
    </alternativeName>
    <domain>
        <recommendedName>
            <fullName evidence="7">[Protein-PII] uridylyltransferase</fullName>
            <shortName evidence="7">PII uridylyltransferase</shortName>
            <shortName evidence="7">UTase</shortName>
            <ecNumber evidence="7">2.7.7.59</ecNumber>
        </recommendedName>
    </domain>
    <domain>
        <recommendedName>
            <fullName evidence="7">[Protein-PII]-UMP uridylyl-removing enzyme</fullName>
            <shortName evidence="7">UR</shortName>
            <ecNumber evidence="7">3.1.4.-</ecNumber>
        </recommendedName>
    </domain>
</protein>
<keyword evidence="5 7" id="KW-0460">Magnesium</keyword>
<keyword evidence="3" id="KW-0677">Repeat</keyword>
<dbReference type="Pfam" id="PF01966">
    <property type="entry name" value="HD"/>
    <property type="match status" value="1"/>
</dbReference>
<dbReference type="SUPFAM" id="SSF81593">
    <property type="entry name" value="Nucleotidyltransferase substrate binding subunit/domain"/>
    <property type="match status" value="1"/>
</dbReference>
<evidence type="ECO:0000259" key="9">
    <source>
        <dbReference type="PROSITE" id="PS51671"/>
    </source>
</evidence>
<dbReference type="InterPro" id="IPR045865">
    <property type="entry name" value="ACT-like_dom_sf"/>
</dbReference>
<evidence type="ECO:0000256" key="4">
    <source>
        <dbReference type="ARBA" id="ARBA00022801"/>
    </source>
</evidence>
<evidence type="ECO:0000313" key="12">
    <source>
        <dbReference type="Proteomes" id="UP001296873"/>
    </source>
</evidence>
<dbReference type="EC" id="2.7.7.59" evidence="7"/>
<keyword evidence="1 7" id="KW-0808">Transferase</keyword>
<dbReference type="SUPFAM" id="SSF55021">
    <property type="entry name" value="ACT-like"/>
    <property type="match status" value="2"/>
</dbReference>
<evidence type="ECO:0000256" key="6">
    <source>
        <dbReference type="ARBA" id="ARBA00023268"/>
    </source>
</evidence>
<evidence type="ECO:0000313" key="11">
    <source>
        <dbReference type="EMBL" id="MBK1667476.1"/>
    </source>
</evidence>
<comment type="similarity">
    <text evidence="7">Belongs to the GlnD family.</text>
</comment>
<dbReference type="GO" id="GO:0016779">
    <property type="term" value="F:nucleotidyltransferase activity"/>
    <property type="evidence" value="ECO:0007669"/>
    <property type="project" value="UniProtKB-KW"/>
</dbReference>
<gene>
    <name evidence="7" type="primary">glnD</name>
    <name evidence="11" type="ORF">CKO28_05455</name>
</gene>
<dbReference type="InterPro" id="IPR006674">
    <property type="entry name" value="HD_domain"/>
</dbReference>
<dbReference type="SUPFAM" id="SSF81301">
    <property type="entry name" value="Nucleotidyltransferase"/>
    <property type="match status" value="1"/>
</dbReference>
<keyword evidence="4 7" id="KW-0378">Hydrolase</keyword>
<dbReference type="EMBL" id="NRRL01000007">
    <property type="protein sequence ID" value="MBK1667476.1"/>
    <property type="molecule type" value="Genomic_DNA"/>
</dbReference>
<dbReference type="InterPro" id="IPR002912">
    <property type="entry name" value="ACT_dom"/>
</dbReference>
<organism evidence="11 12">
    <name type="scientific">Rhodovibrio sodomensis</name>
    <dbReference type="NCBI Taxonomy" id="1088"/>
    <lineage>
        <taxon>Bacteria</taxon>
        <taxon>Pseudomonadati</taxon>
        <taxon>Pseudomonadota</taxon>
        <taxon>Alphaproteobacteria</taxon>
        <taxon>Rhodospirillales</taxon>
        <taxon>Rhodovibrionaceae</taxon>
        <taxon>Rhodovibrio</taxon>
    </lineage>
</organism>
<dbReference type="CDD" id="cd05401">
    <property type="entry name" value="NT_GlnE_GlnD_like"/>
    <property type="match status" value="1"/>
</dbReference>
<dbReference type="Pfam" id="PF08335">
    <property type="entry name" value="GlnD_UR_UTase"/>
    <property type="match status" value="1"/>
</dbReference>
<sequence>MLEPPTAHAIPDRTAVLDRTRLEAELTQIAGPPIPPEEARNTPQGTADPKTRTQVLRTLKTHLRTGRTEIHRRFYEDNATGRAVMQATCYLADELIGAILGHVTQRLHPLANPSAGEKICLAAVGGYGRGELAPQSDIDLLFLLPWKMTPHTEQVVEEVLYFLWDLGFKVGHATRSVDDCLRMAKGDVTVRTNLLESRLLWGDRALFDELTQRYAEELQAKTAAEFIEAKLAERDERHKRLGDSRYHLEPNIKEGKGGLRDLSTVFWITKYVYQVANAAQLVDRNVFTREEAKRFDKAQAFLWTLRCHLHFQTGRPEERLTFDLQKDIAPLMGYHDHAGQAAVERFMKHYYLVAKDVGDLTRIVCAQLEAEHKRTRLLRLPGLGRNKTLEGFKVEGERLSVAEPGSFQRKPVRILKIFEVAQRRGLDIHPRALRWITQNLKFIDRKLREDAEANRLFLQMLTSQHDPETTLRRLNEAGVLGRFLPDFGRIVAQMQYNMYHHYTVDEHTIFAIGELAKIERGALVETAPIASEVVHKLLSRRALYVAVLLHDIAKGRPEDHSEKGAEIARKLCPRLGLSDEESETVQWLILHHLDMTKVAFRRDLEEPRTIRDFAATVQSVERLRLLLCLTVADIRSVGPGVWNSWKAALLRDLYWNTKDELTGGFNAEARDRRVAKAKDELAQRLTDWTEAEVETHLDRGYPSYWLSCDAATHERHARMIRTAEREARALTVDTRIDDYRGVTEITVYTADHPGLFSRISGALAVAGASITAARIFTLKNGMALDTFWVRDAQGGRFDRSDKLARVASVIERTLAGRIRPMQELEKQRSGLPSRYDSFRVAPRVLIDNTISAKHTVIEVNGRDRPGLLYELTQVLTKADLMIHAAKISTYGERVVDVFYVQTALRDKVDSEQKLRRLRQKLGEVLESQPGGGKAGQKASAGRGAS</sequence>
<dbReference type="PIRSF" id="PIRSF006288">
    <property type="entry name" value="PII_uridyltransf"/>
    <property type="match status" value="1"/>
</dbReference>
<dbReference type="HAMAP" id="MF_00277">
    <property type="entry name" value="PII_uridylyl_transf"/>
    <property type="match status" value="1"/>
</dbReference>
<dbReference type="Pfam" id="PF24931">
    <property type="entry name" value="ACT_ACR9_3rd"/>
    <property type="match status" value="1"/>
</dbReference>
<feature type="region of interest" description="Uridylyltransferase" evidence="7">
    <location>
        <begin position="1"/>
        <end position="386"/>
    </location>
</feature>
<dbReference type="InterPro" id="IPR043519">
    <property type="entry name" value="NT_sf"/>
</dbReference>
<evidence type="ECO:0000256" key="8">
    <source>
        <dbReference type="SAM" id="MobiDB-lite"/>
    </source>
</evidence>
<dbReference type="CDD" id="cd04899">
    <property type="entry name" value="ACT_ACR-UUR-like_2"/>
    <property type="match status" value="1"/>
</dbReference>
<evidence type="ECO:0000256" key="2">
    <source>
        <dbReference type="ARBA" id="ARBA00022695"/>
    </source>
</evidence>
<comment type="caution">
    <text evidence="11">The sequence shown here is derived from an EMBL/GenBank/DDBJ whole genome shotgun (WGS) entry which is preliminary data.</text>
</comment>
<evidence type="ECO:0000256" key="3">
    <source>
        <dbReference type="ARBA" id="ARBA00022737"/>
    </source>
</evidence>
<comment type="caution">
    <text evidence="7">Lacks conserved residue(s) required for the propagation of feature annotation.</text>
</comment>
<feature type="region of interest" description="Disordered" evidence="8">
    <location>
        <begin position="28"/>
        <end position="49"/>
    </location>
</feature>
<proteinExistence type="inferred from homology"/>
<dbReference type="Gene3D" id="1.10.3090.10">
    <property type="entry name" value="cca-adding enzyme, domain 2"/>
    <property type="match status" value="1"/>
</dbReference>
<dbReference type="InterPro" id="IPR002934">
    <property type="entry name" value="Polymerase_NTP_transf_dom"/>
</dbReference>
<keyword evidence="2 7" id="KW-0548">Nucleotidyltransferase</keyword>
<dbReference type="CDD" id="cd00077">
    <property type="entry name" value="HDc"/>
    <property type="match status" value="1"/>
</dbReference>
<feature type="domain" description="HD" evidence="10">
    <location>
        <begin position="504"/>
        <end position="626"/>
    </location>
</feature>
<name>A0ABS1DC32_9PROT</name>
<comment type="function">
    <text evidence="7">Modifies, by uridylylation and deuridylylation, the PII regulatory proteins (GlnB and homologs), in response to the nitrogen status of the cell that GlnD senses through the glutamine level. Under low glutamine levels, catalyzes the conversion of the PII proteins and UTP to PII-UMP and PPi, while under higher glutamine levels, GlnD hydrolyzes PII-UMP to PII and UMP (deuridylylation). Thus, controls uridylylation state and activity of the PII proteins, and plays an important role in the regulation of nitrogen metabolism.</text>
</comment>
<comment type="activity regulation">
    <text evidence="7">Uridylyltransferase (UTase) activity is inhibited by glutamine, while glutamine activates uridylyl-removing (UR) activity.</text>
</comment>
<dbReference type="NCBIfam" id="NF003467">
    <property type="entry name" value="PRK05092.1"/>
    <property type="match status" value="1"/>
</dbReference>
<dbReference type="Pfam" id="PF01909">
    <property type="entry name" value="NTP_transf_2"/>
    <property type="match status" value="1"/>
</dbReference>
<dbReference type="NCBIfam" id="TIGR01693">
    <property type="entry name" value="UTase_glnD"/>
    <property type="match status" value="1"/>
</dbReference>
<dbReference type="SMART" id="SM00471">
    <property type="entry name" value="HDc"/>
    <property type="match status" value="1"/>
</dbReference>
<dbReference type="Gene3D" id="3.30.70.260">
    <property type="match status" value="1"/>
</dbReference>
<reference evidence="11 12" key="1">
    <citation type="journal article" date="2020" name="Microorganisms">
        <title>Osmotic Adaptation and Compatible Solute Biosynthesis of Phototrophic Bacteria as Revealed from Genome Analyses.</title>
        <authorList>
            <person name="Imhoff J.F."/>
            <person name="Rahn T."/>
            <person name="Kunzel S."/>
            <person name="Keller A."/>
            <person name="Neulinger S.C."/>
        </authorList>
    </citation>
    <scope>NUCLEOTIDE SEQUENCE [LARGE SCALE GENOMIC DNA]</scope>
    <source>
        <strain evidence="11 12">DSM 9895</strain>
    </source>
</reference>
<evidence type="ECO:0000256" key="5">
    <source>
        <dbReference type="ARBA" id="ARBA00022842"/>
    </source>
</evidence>
<dbReference type="InterPro" id="IPR013546">
    <property type="entry name" value="PII_UdlTrfase/GS_AdlTrfase"/>
</dbReference>